<proteinExistence type="predicted"/>
<name>A0A3G3LYX3_9CAUD</name>
<sequence>MEKHVEVKGVRDGKAHCTCEWESSFGGKFTDHVNQFKNEWLAKKLEELNEGLSWLGTQGNTPVKDTAWGGVTACMDIIKRQIRELRGVEEPKPVTLTQKSRTRHLVTTEFKETYSFLCSCGKPVYLSYNGGELDSSTCSCGVYWELESPVIEIWSTPKR</sequence>
<dbReference type="GeneID" id="77953060"/>
<organism evidence="1 2">
    <name type="scientific">Brevibacterium phage Cantare</name>
    <dbReference type="NCBI Taxonomy" id="2338395"/>
    <lineage>
        <taxon>Viruses</taxon>
        <taxon>Duplodnaviria</taxon>
        <taxon>Heunggongvirae</taxon>
        <taxon>Uroviricota</taxon>
        <taxon>Caudoviricetes</taxon>
        <taxon>Cantarevirus</taxon>
        <taxon>Cantarevirus cantare</taxon>
    </lineage>
</organism>
<evidence type="ECO:0000313" key="2">
    <source>
        <dbReference type="Proteomes" id="UP000279277"/>
    </source>
</evidence>
<keyword evidence="2" id="KW-1185">Reference proteome</keyword>
<dbReference type="RefSeq" id="YP_010676699.1">
    <property type="nucleotide sequence ID" value="NC_071014.1"/>
</dbReference>
<reference evidence="1 2" key="1">
    <citation type="submission" date="2018-10" db="EMBL/GenBank/DDBJ databases">
        <authorList>
            <person name="Zack K."/>
            <person name="Garlena R.A."/>
            <person name="Russell D.A."/>
            <person name="Pope W.H."/>
            <person name="Jacobs-Sera D."/>
            <person name="Hatfull G.F."/>
        </authorList>
    </citation>
    <scope>NUCLEOTIDE SEQUENCE [LARGE SCALE GENOMIC DNA]</scope>
</reference>
<gene>
    <name evidence="1" type="primary">124</name>
    <name evidence="1" type="ORF">PBI_CANTARE_124</name>
</gene>
<protein>
    <submittedName>
        <fullName evidence="1">Uncharacterized protein</fullName>
    </submittedName>
</protein>
<dbReference type="KEGG" id="vg:77953060"/>
<dbReference type="EMBL" id="MK016493">
    <property type="protein sequence ID" value="AYQ99344.1"/>
    <property type="molecule type" value="Genomic_DNA"/>
</dbReference>
<dbReference type="Proteomes" id="UP000279277">
    <property type="component" value="Segment"/>
</dbReference>
<evidence type="ECO:0000313" key="1">
    <source>
        <dbReference type="EMBL" id="AYQ99344.1"/>
    </source>
</evidence>
<accession>A0A3G3LYX3</accession>